<evidence type="ECO:0000256" key="8">
    <source>
        <dbReference type="ARBA" id="ARBA00023277"/>
    </source>
</evidence>
<comment type="function">
    <text evidence="12">Pectinolytic enzyme involved in the degradation of xylogalacturonan (xga), a galacturonan backbone heavily substituted with xylose, and which is one important component of the hairy regions of pectin. Activity requires a galacturonic acid backbone substituted with xylose.</text>
</comment>
<keyword evidence="3" id="KW-0964">Secreted</keyword>
<keyword evidence="10" id="KW-0961">Cell wall biogenesis/degradation</keyword>
<organism evidence="15 16">
    <name type="scientific">Phialemonium thermophilum</name>
    <dbReference type="NCBI Taxonomy" id="223376"/>
    <lineage>
        <taxon>Eukaryota</taxon>
        <taxon>Fungi</taxon>
        <taxon>Dikarya</taxon>
        <taxon>Ascomycota</taxon>
        <taxon>Pezizomycotina</taxon>
        <taxon>Sordariomycetes</taxon>
        <taxon>Sordariomycetidae</taxon>
        <taxon>Cephalothecales</taxon>
        <taxon>Cephalothecaceae</taxon>
        <taxon>Phialemonium</taxon>
    </lineage>
</organism>
<keyword evidence="11" id="KW-0624">Polysaccharide degradation</keyword>
<dbReference type="InterPro" id="IPR012334">
    <property type="entry name" value="Pectin_lyas_fold"/>
</dbReference>
<comment type="subcellular location">
    <subcellularLocation>
        <location evidence="1">Secreted</location>
    </subcellularLocation>
</comment>
<reference evidence="15 16" key="1">
    <citation type="journal article" date="2024" name="Commun. Biol.">
        <title>Comparative genomic analysis of thermophilic fungi reveals convergent evolutionary adaptations and gene losses.</title>
        <authorList>
            <person name="Steindorff A.S."/>
            <person name="Aguilar-Pontes M.V."/>
            <person name="Robinson A.J."/>
            <person name="Andreopoulos B."/>
            <person name="LaButti K."/>
            <person name="Kuo A."/>
            <person name="Mondo S."/>
            <person name="Riley R."/>
            <person name="Otillar R."/>
            <person name="Haridas S."/>
            <person name="Lipzen A."/>
            <person name="Grimwood J."/>
            <person name="Schmutz J."/>
            <person name="Clum A."/>
            <person name="Reid I.D."/>
            <person name="Moisan M.C."/>
            <person name="Butler G."/>
            <person name="Nguyen T.T.M."/>
            <person name="Dewar K."/>
            <person name="Conant G."/>
            <person name="Drula E."/>
            <person name="Henrissat B."/>
            <person name="Hansel C."/>
            <person name="Singer S."/>
            <person name="Hutchinson M.I."/>
            <person name="de Vries R.P."/>
            <person name="Natvig D.O."/>
            <person name="Powell A.J."/>
            <person name="Tsang A."/>
            <person name="Grigoriev I.V."/>
        </authorList>
    </citation>
    <scope>NUCLEOTIDE SEQUENCE [LARGE SCALE GENOMIC DNA]</scope>
    <source>
        <strain evidence="15 16">ATCC 24622</strain>
    </source>
</reference>
<evidence type="ECO:0000256" key="6">
    <source>
        <dbReference type="ARBA" id="ARBA00022801"/>
    </source>
</evidence>
<evidence type="ECO:0000313" key="16">
    <source>
        <dbReference type="Proteomes" id="UP001586593"/>
    </source>
</evidence>
<evidence type="ECO:0000313" key="15">
    <source>
        <dbReference type="EMBL" id="KAL1858795.1"/>
    </source>
</evidence>
<keyword evidence="5" id="KW-0677">Repeat</keyword>
<keyword evidence="16" id="KW-1185">Reference proteome</keyword>
<keyword evidence="4 14" id="KW-0732">Signal</keyword>
<evidence type="ECO:0000256" key="5">
    <source>
        <dbReference type="ARBA" id="ARBA00022737"/>
    </source>
</evidence>
<comment type="similarity">
    <text evidence="2 13">Belongs to the glycosyl hydrolase 28 family.</text>
</comment>
<protein>
    <recommendedName>
        <fullName evidence="17">Glycosyl hydrolases family 28</fullName>
    </recommendedName>
</protein>
<dbReference type="EMBL" id="JAZHXJ010000515">
    <property type="protein sequence ID" value="KAL1858795.1"/>
    <property type="molecule type" value="Genomic_DNA"/>
</dbReference>
<dbReference type="InterPro" id="IPR011050">
    <property type="entry name" value="Pectin_lyase_fold/virulence"/>
</dbReference>
<evidence type="ECO:0000256" key="4">
    <source>
        <dbReference type="ARBA" id="ARBA00022729"/>
    </source>
</evidence>
<keyword evidence="7" id="KW-0325">Glycoprotein</keyword>
<evidence type="ECO:0008006" key="17">
    <source>
        <dbReference type="Google" id="ProtNLM"/>
    </source>
</evidence>
<dbReference type="PANTHER" id="PTHR31736:SF9">
    <property type="entry name" value="ENDO-XYLOGALACTURONAN HYDROLASE A-RELATED"/>
    <property type="match status" value="1"/>
</dbReference>
<feature type="signal peptide" evidence="14">
    <location>
        <begin position="1"/>
        <end position="22"/>
    </location>
</feature>
<evidence type="ECO:0000256" key="14">
    <source>
        <dbReference type="SAM" id="SignalP"/>
    </source>
</evidence>
<evidence type="ECO:0000256" key="9">
    <source>
        <dbReference type="ARBA" id="ARBA00023295"/>
    </source>
</evidence>
<dbReference type="InterPro" id="IPR000743">
    <property type="entry name" value="Glyco_hydro_28"/>
</dbReference>
<evidence type="ECO:0000256" key="11">
    <source>
        <dbReference type="ARBA" id="ARBA00023326"/>
    </source>
</evidence>
<name>A0ABR3WCR8_9PEZI</name>
<evidence type="ECO:0000256" key="12">
    <source>
        <dbReference type="ARBA" id="ARBA00037278"/>
    </source>
</evidence>
<feature type="chain" id="PRO_5046854029" description="Glycosyl hydrolases family 28" evidence="14">
    <location>
        <begin position="23"/>
        <end position="489"/>
    </location>
</feature>
<accession>A0ABR3WCR8</accession>
<gene>
    <name evidence="15" type="ORF">VTK73DRAFT_7800</name>
</gene>
<comment type="caution">
    <text evidence="15">The sequence shown here is derived from an EMBL/GenBank/DDBJ whole genome shotgun (WGS) entry which is preliminary data.</text>
</comment>
<keyword evidence="8" id="KW-0119">Carbohydrate metabolism</keyword>
<dbReference type="InterPro" id="IPR006626">
    <property type="entry name" value="PbH1"/>
</dbReference>
<dbReference type="SMART" id="SM00710">
    <property type="entry name" value="PbH1"/>
    <property type="match status" value="6"/>
</dbReference>
<evidence type="ECO:0000256" key="7">
    <source>
        <dbReference type="ARBA" id="ARBA00023180"/>
    </source>
</evidence>
<dbReference type="Proteomes" id="UP001586593">
    <property type="component" value="Unassembled WGS sequence"/>
</dbReference>
<evidence type="ECO:0000256" key="10">
    <source>
        <dbReference type="ARBA" id="ARBA00023316"/>
    </source>
</evidence>
<evidence type="ECO:0000256" key="2">
    <source>
        <dbReference type="ARBA" id="ARBA00008834"/>
    </source>
</evidence>
<evidence type="ECO:0000256" key="13">
    <source>
        <dbReference type="RuleBase" id="RU361169"/>
    </source>
</evidence>
<keyword evidence="9 13" id="KW-0326">Glycosidase</keyword>
<dbReference type="Pfam" id="PF00295">
    <property type="entry name" value="Glyco_hydro_28"/>
    <property type="match status" value="1"/>
</dbReference>
<evidence type="ECO:0000256" key="3">
    <source>
        <dbReference type="ARBA" id="ARBA00022525"/>
    </source>
</evidence>
<evidence type="ECO:0000256" key="1">
    <source>
        <dbReference type="ARBA" id="ARBA00004613"/>
    </source>
</evidence>
<sequence>MGTSIKQLCFLALAGVGALVQAQATTAASSNLITYPIPSGAPVASSYRLRVRPPKGCWRAVETYLANVEQVNTMTGSGTKYSASMAYFDFSGSVEVSVQPLDAASPASSIQIRPLSYGIVPTAAGNGSYTFTLTKPANLVFQVDDDVLHALHILANAIETDVPSPDDPGVVYFGPGLHTLPSGVLNATSGQTIYIAGGAVLTSSISVWNASNVTVRGHGVLYNTAAAAVDIEYSSGVTVDGVVSLNSRAGCFLVAQSAGVTLRNLRAFSADSWGDGIDIYSSRDVLIEGAFLRTSDDCVAVYNHRNDWYGNSTNVTVRDSALWADVAHPVNVGTHGNPANPETLSGLTLRNLDILDHREPQMDYQGCIAINAGDANTVRDVLVDNVRVEDFRLGQLVNLRVMYNAKYNTAPGNLISNVTIRNLAYQGTHANPSLLVGYDDARRIEFVRFENLTLNGRHIYDGMPKPSWYLTSDFVPMFANEHVVNLTFT</sequence>
<dbReference type="Gene3D" id="2.160.20.10">
    <property type="entry name" value="Single-stranded right-handed beta-helix, Pectin lyase-like"/>
    <property type="match status" value="1"/>
</dbReference>
<proteinExistence type="inferred from homology"/>
<dbReference type="PANTHER" id="PTHR31736">
    <property type="match status" value="1"/>
</dbReference>
<keyword evidence="6 13" id="KW-0378">Hydrolase</keyword>
<dbReference type="SUPFAM" id="SSF51126">
    <property type="entry name" value="Pectin lyase-like"/>
    <property type="match status" value="1"/>
</dbReference>